<dbReference type="SUPFAM" id="SSF52540">
    <property type="entry name" value="P-loop containing nucleoside triphosphate hydrolases"/>
    <property type="match status" value="1"/>
</dbReference>
<evidence type="ECO:0000256" key="2">
    <source>
        <dbReference type="ARBA" id="ARBA00022741"/>
    </source>
</evidence>
<dbReference type="Proteomes" id="UP001335737">
    <property type="component" value="Unassembled WGS sequence"/>
</dbReference>
<dbReference type="SMART" id="SM00382">
    <property type="entry name" value="AAA"/>
    <property type="match status" value="1"/>
</dbReference>
<sequence length="216" mass="24254">MFKIENLKVANIIEIKELQIEDQSVTCIVGQSGSGKSTFLRLLNNLDTPDEGIIYYRNDDIRKSDPVELRRKVIMVPQAPVIFDGTVRDNLLIGLRFAEKPAVDDERLNNALKEMKLNKTLEANAADLSGGEKQRLALARVLLMDGDVFLLDEPSSALDDSTALLVIKTFVAYVKANQKSMVMITHDKQLGELVADKIIYMDRFSKTVAMKEHNDE</sequence>
<dbReference type="InterPro" id="IPR027417">
    <property type="entry name" value="P-loop_NTPase"/>
</dbReference>
<dbReference type="PANTHER" id="PTHR43423:SF1">
    <property type="entry name" value="ABC TRANSPORTER I FAMILY MEMBER 17"/>
    <property type="match status" value="1"/>
</dbReference>
<evidence type="ECO:0000256" key="3">
    <source>
        <dbReference type="ARBA" id="ARBA00022840"/>
    </source>
</evidence>
<evidence type="ECO:0000259" key="4">
    <source>
        <dbReference type="PROSITE" id="PS50893"/>
    </source>
</evidence>
<evidence type="ECO:0000313" key="5">
    <source>
        <dbReference type="EMBL" id="MEC5422558.1"/>
    </source>
</evidence>
<dbReference type="PROSITE" id="PS50893">
    <property type="entry name" value="ABC_TRANSPORTER_2"/>
    <property type="match status" value="1"/>
</dbReference>
<dbReference type="Pfam" id="PF00005">
    <property type="entry name" value="ABC_tran"/>
    <property type="match status" value="1"/>
</dbReference>
<dbReference type="InterPro" id="IPR003593">
    <property type="entry name" value="AAA+_ATPase"/>
</dbReference>
<protein>
    <submittedName>
        <fullName evidence="5">ATP-binding cassette domain-containing protein</fullName>
    </submittedName>
</protein>
<evidence type="ECO:0000313" key="6">
    <source>
        <dbReference type="Proteomes" id="UP001335737"/>
    </source>
</evidence>
<evidence type="ECO:0000256" key="1">
    <source>
        <dbReference type="ARBA" id="ARBA00022448"/>
    </source>
</evidence>
<keyword evidence="2" id="KW-0547">Nucleotide-binding</keyword>
<keyword evidence="3 5" id="KW-0067">ATP-binding</keyword>
<dbReference type="InterPro" id="IPR017871">
    <property type="entry name" value="ABC_transporter-like_CS"/>
</dbReference>
<accession>A0ABU6KBP3</accession>
<dbReference type="InterPro" id="IPR003439">
    <property type="entry name" value="ABC_transporter-like_ATP-bd"/>
</dbReference>
<gene>
    <name evidence="5" type="ORF">QGM71_03510</name>
</gene>
<dbReference type="PANTHER" id="PTHR43423">
    <property type="entry name" value="ABC TRANSPORTER I FAMILY MEMBER 17"/>
    <property type="match status" value="1"/>
</dbReference>
<comment type="caution">
    <text evidence="5">The sequence shown here is derived from an EMBL/GenBank/DDBJ whole genome shotgun (WGS) entry which is preliminary data.</text>
</comment>
<proteinExistence type="predicted"/>
<organism evidence="5 6">
    <name type="scientific">Virgibacillus tibetensis</name>
    <dbReference type="NCBI Taxonomy" id="3042313"/>
    <lineage>
        <taxon>Bacteria</taxon>
        <taxon>Bacillati</taxon>
        <taxon>Bacillota</taxon>
        <taxon>Bacilli</taxon>
        <taxon>Bacillales</taxon>
        <taxon>Bacillaceae</taxon>
        <taxon>Virgibacillus</taxon>
    </lineage>
</organism>
<keyword evidence="6" id="KW-1185">Reference proteome</keyword>
<keyword evidence="1" id="KW-0813">Transport</keyword>
<dbReference type="Gene3D" id="3.40.50.300">
    <property type="entry name" value="P-loop containing nucleotide triphosphate hydrolases"/>
    <property type="match status" value="1"/>
</dbReference>
<dbReference type="PROSITE" id="PS00211">
    <property type="entry name" value="ABC_TRANSPORTER_1"/>
    <property type="match status" value="1"/>
</dbReference>
<feature type="domain" description="ABC transporter" evidence="4">
    <location>
        <begin position="2"/>
        <end position="216"/>
    </location>
</feature>
<name>A0ABU6KBP3_9BACI</name>
<reference evidence="5 6" key="1">
    <citation type="journal article" date="2024" name="Int. J. Syst. Evol. Microbiol.">
        <title>Virgibacillus tibetensis sp. nov., isolated from salt lake on the Tibetan Plateau of China.</title>
        <authorList>
            <person name="Phurbu D."/>
            <person name="Liu Z.-X."/>
            <person name="Wang R."/>
            <person name="Zheng Y.-Y."/>
            <person name="Liu H.-C."/>
            <person name="Zhou Y.-G."/>
            <person name="Yu Y.-J."/>
            <person name="Li A.-H."/>
        </authorList>
    </citation>
    <scope>NUCLEOTIDE SEQUENCE [LARGE SCALE GENOMIC DNA]</scope>
    <source>
        <strain evidence="5 6">C22-A2</strain>
    </source>
</reference>
<dbReference type="RefSeq" id="WP_327606118.1">
    <property type="nucleotide sequence ID" value="NZ_JARZFX010000001.1"/>
</dbReference>
<dbReference type="EMBL" id="JARZFX010000001">
    <property type="protein sequence ID" value="MEC5422558.1"/>
    <property type="molecule type" value="Genomic_DNA"/>
</dbReference>
<dbReference type="GO" id="GO:0005524">
    <property type="term" value="F:ATP binding"/>
    <property type="evidence" value="ECO:0007669"/>
    <property type="project" value="UniProtKB-KW"/>
</dbReference>